<evidence type="ECO:0000256" key="4">
    <source>
        <dbReference type="ARBA" id="ARBA00005533"/>
    </source>
</evidence>
<dbReference type="GO" id="GO:0036297">
    <property type="term" value="P:interstrand cross-link repair"/>
    <property type="evidence" value="ECO:0007669"/>
    <property type="project" value="InterPro"/>
</dbReference>
<dbReference type="GO" id="GO:0046872">
    <property type="term" value="F:metal ion binding"/>
    <property type="evidence" value="ECO:0007669"/>
    <property type="project" value="UniProtKB-KW"/>
</dbReference>
<dbReference type="AlphaFoldDB" id="A0A072MZG2"/>
<proteinExistence type="inferred from homology"/>
<dbReference type="InterPro" id="IPR011856">
    <property type="entry name" value="tRNA_endonuc-like_dom_sf"/>
</dbReference>
<dbReference type="RefSeq" id="WP_051669117.1">
    <property type="nucleotide sequence ID" value="NZ_ANIE01000008.1"/>
</dbReference>
<keyword evidence="13" id="KW-1185">Reference proteome</keyword>
<gene>
    <name evidence="12" type="ORF">D777_02945</name>
</gene>
<dbReference type="Pfam" id="PF08774">
    <property type="entry name" value="VRR_NUC"/>
    <property type="match status" value="1"/>
</dbReference>
<dbReference type="Gene3D" id="3.40.1350.10">
    <property type="match status" value="1"/>
</dbReference>
<sequence length="587" mass="66535">MNRPTQAAIPRAADLENPLYYLENMETVLGWVLRHHRDLLTGGEVLHLENFFHLSVSARALLTRMVMRTGDLFRADKLAYPELESAEADALAELAANSWLDSQPVVSLDELFRLFTVAELRTGFAPLLAELGVPRSVSKGRMRALLEDRYSEARSMSEWPGMNSESVAGAGQTLVVRVCDMALFDRIRLMFFGNLRQSWSDFVLVELGHQRFEQVTFSPESRAFHRRGDVDNYLAMHHCREQLDQGVLASEVWSQLPEGTDNPWLTGRRNRLLLELGRQAERQGDRELALQAFAAGSHREARLKQLRLLERMKRFEDAWVIAQKWQATADGIVNEAEAQGMARIIKRLAVKVGASEPAAVKRPALTEWTVTLPHPGLLSVEMAVQEYLGTEEAPVVYVENTLINGLFGLLCWQVIFEPVPGAFFHPFHVGPVDLTREDFVARRQAMFDRCFDRLDDGSYRQRVLDNWDAKVGIANPFVIWPALSRELLELAMDCIPVLHLKVIFQRLLANIREHRSGFPDLIRFYPQAPDGDNRFEMIEVKGPGDRLQDHQVRWLEFFAGHGIPASVCYVRWQDGGESASAQTGVPG</sequence>
<dbReference type="InterPro" id="IPR014883">
    <property type="entry name" value="VRR_NUC"/>
</dbReference>
<keyword evidence="7" id="KW-0479">Metal-binding</keyword>
<organism evidence="12 13">
    <name type="scientific">Marinobacter nitratireducens</name>
    <dbReference type="NCBI Taxonomy" id="1137280"/>
    <lineage>
        <taxon>Bacteria</taxon>
        <taxon>Pseudomonadati</taxon>
        <taxon>Pseudomonadota</taxon>
        <taxon>Gammaproteobacteria</taxon>
        <taxon>Pseudomonadales</taxon>
        <taxon>Marinobacteraceae</taxon>
        <taxon>Marinobacter</taxon>
    </lineage>
</organism>
<comment type="catalytic activity">
    <reaction evidence="1">
        <text>Hydrolytically removes 5'-nucleotides successively from the 3'-hydroxy termini of 3'-hydroxy-terminated oligonucleotides.</text>
        <dbReference type="EC" id="3.1.4.1"/>
    </reaction>
</comment>
<evidence type="ECO:0000256" key="10">
    <source>
        <dbReference type="ARBA" id="ARBA00023211"/>
    </source>
</evidence>
<dbReference type="EC" id="3.1.4.1" evidence="5"/>
<comment type="cofactor">
    <cofactor evidence="3">
        <name>Mg(2+)</name>
        <dbReference type="ChEBI" id="CHEBI:18420"/>
    </cofactor>
</comment>
<dbReference type="GO" id="GO:0003676">
    <property type="term" value="F:nucleic acid binding"/>
    <property type="evidence" value="ECO:0007669"/>
    <property type="project" value="InterPro"/>
</dbReference>
<evidence type="ECO:0000313" key="13">
    <source>
        <dbReference type="Proteomes" id="UP000035057"/>
    </source>
</evidence>
<evidence type="ECO:0000256" key="1">
    <source>
        <dbReference type="ARBA" id="ARBA00000983"/>
    </source>
</evidence>
<dbReference type="PANTHER" id="PTHR15749">
    <property type="entry name" value="FANCONI-ASSOCIATED NUCLEASE 1"/>
    <property type="match status" value="1"/>
</dbReference>
<evidence type="ECO:0000313" key="12">
    <source>
        <dbReference type="EMBL" id="KEF30397.1"/>
    </source>
</evidence>
<comment type="cofactor">
    <cofactor evidence="2">
        <name>Mn(2+)</name>
        <dbReference type="ChEBI" id="CHEBI:29035"/>
    </cofactor>
</comment>
<dbReference type="GO" id="GO:0004528">
    <property type="term" value="F:phosphodiesterase I activity"/>
    <property type="evidence" value="ECO:0007669"/>
    <property type="project" value="UniProtKB-EC"/>
</dbReference>
<dbReference type="Proteomes" id="UP000035057">
    <property type="component" value="Unassembled WGS sequence"/>
</dbReference>
<comment type="caution">
    <text evidence="12">The sequence shown here is derived from an EMBL/GenBank/DDBJ whole genome shotgun (WGS) entry which is preliminary data.</text>
</comment>
<protein>
    <recommendedName>
        <fullName evidence="5">phosphodiesterase I</fullName>
        <ecNumber evidence="5">3.1.4.1</ecNumber>
    </recommendedName>
</protein>
<evidence type="ECO:0000256" key="6">
    <source>
        <dbReference type="ARBA" id="ARBA00022722"/>
    </source>
</evidence>
<name>A0A072MZG2_9GAMM</name>
<comment type="similarity">
    <text evidence="4">Belongs to the FAN1 family.</text>
</comment>
<evidence type="ECO:0000256" key="8">
    <source>
        <dbReference type="ARBA" id="ARBA00022801"/>
    </source>
</evidence>
<dbReference type="InterPro" id="IPR049125">
    <property type="entry name" value="FAN1-like_WH"/>
</dbReference>
<keyword evidence="8" id="KW-0378">Hydrolase</keyword>
<evidence type="ECO:0000256" key="7">
    <source>
        <dbReference type="ARBA" id="ARBA00022723"/>
    </source>
</evidence>
<evidence type="ECO:0000256" key="5">
    <source>
        <dbReference type="ARBA" id="ARBA00012029"/>
    </source>
</evidence>
<dbReference type="InterPro" id="IPR040603">
    <property type="entry name" value="FAN1_SAP_bact"/>
</dbReference>
<dbReference type="STRING" id="1137280.D777_02945"/>
<dbReference type="PATRIC" id="fig|1137280.3.peg.2761"/>
<keyword evidence="9" id="KW-0460">Magnesium</keyword>
<dbReference type="InterPro" id="IPR033315">
    <property type="entry name" value="Fan1-like"/>
</dbReference>
<keyword evidence="10" id="KW-0464">Manganese</keyword>
<dbReference type="EMBL" id="ANIE01000008">
    <property type="protein sequence ID" value="KEF30397.1"/>
    <property type="molecule type" value="Genomic_DNA"/>
</dbReference>
<dbReference type="OrthoDB" id="9803913at2"/>
<dbReference type="Pfam" id="PF18081">
    <property type="entry name" value="FANC_SAP"/>
    <property type="match status" value="1"/>
</dbReference>
<evidence type="ECO:0000256" key="2">
    <source>
        <dbReference type="ARBA" id="ARBA00001936"/>
    </source>
</evidence>
<accession>A0A072MZG2</accession>
<evidence type="ECO:0000259" key="11">
    <source>
        <dbReference type="SMART" id="SM00990"/>
    </source>
</evidence>
<dbReference type="PANTHER" id="PTHR15749:SF4">
    <property type="entry name" value="FANCONI-ASSOCIATED NUCLEASE 1"/>
    <property type="match status" value="1"/>
</dbReference>
<feature type="domain" description="VRR-NUC" evidence="11">
    <location>
        <begin position="454"/>
        <end position="572"/>
    </location>
</feature>
<keyword evidence="6" id="KW-0540">Nuclease</keyword>
<evidence type="ECO:0000256" key="3">
    <source>
        <dbReference type="ARBA" id="ARBA00001946"/>
    </source>
</evidence>
<reference evidence="12 13" key="1">
    <citation type="submission" date="2012-12" db="EMBL/GenBank/DDBJ databases">
        <title>Genome assembly of Marinobacter sp. AK21.</title>
        <authorList>
            <person name="Khatri I."/>
            <person name="Kumar R."/>
            <person name="Vaidya B."/>
            <person name="Subramanian S."/>
            <person name="Pinnaka A."/>
        </authorList>
    </citation>
    <scope>NUCLEOTIDE SEQUENCE [LARGE SCALE GENOMIC DNA]</scope>
    <source>
        <strain evidence="12 13">AK21</strain>
    </source>
</reference>
<dbReference type="Pfam" id="PF21315">
    <property type="entry name" value="FAN1_HTH"/>
    <property type="match status" value="1"/>
</dbReference>
<evidence type="ECO:0000256" key="9">
    <source>
        <dbReference type="ARBA" id="ARBA00022842"/>
    </source>
</evidence>
<dbReference type="SMART" id="SM00990">
    <property type="entry name" value="VRR_NUC"/>
    <property type="match status" value="1"/>
</dbReference>